<dbReference type="AlphaFoldDB" id="A0A5C3PM58"/>
<evidence type="ECO:0000259" key="1">
    <source>
        <dbReference type="Pfam" id="PF07714"/>
    </source>
</evidence>
<dbReference type="InterPro" id="IPR001245">
    <property type="entry name" value="Ser-Thr/Tyr_kinase_cat_dom"/>
</dbReference>
<dbReference type="SUPFAM" id="SSF56112">
    <property type="entry name" value="Protein kinase-like (PK-like)"/>
    <property type="match status" value="1"/>
</dbReference>
<evidence type="ECO:0000313" key="3">
    <source>
        <dbReference type="Proteomes" id="UP000308197"/>
    </source>
</evidence>
<organism evidence="2 3">
    <name type="scientific">Polyporus arcularius HHB13444</name>
    <dbReference type="NCBI Taxonomy" id="1314778"/>
    <lineage>
        <taxon>Eukaryota</taxon>
        <taxon>Fungi</taxon>
        <taxon>Dikarya</taxon>
        <taxon>Basidiomycota</taxon>
        <taxon>Agaricomycotina</taxon>
        <taxon>Agaricomycetes</taxon>
        <taxon>Polyporales</taxon>
        <taxon>Polyporaceae</taxon>
        <taxon>Polyporus</taxon>
    </lineage>
</organism>
<keyword evidence="3" id="KW-1185">Reference proteome</keyword>
<dbReference type="STRING" id="1314778.A0A5C3PM58"/>
<accession>A0A5C3PM58</accession>
<dbReference type="Pfam" id="PF07714">
    <property type="entry name" value="PK_Tyr_Ser-Thr"/>
    <property type="match status" value="1"/>
</dbReference>
<dbReference type="InParanoid" id="A0A5C3PM58"/>
<dbReference type="Gene3D" id="1.10.510.10">
    <property type="entry name" value="Transferase(Phosphotransferase) domain 1"/>
    <property type="match status" value="1"/>
</dbReference>
<gene>
    <name evidence="2" type="ORF">K466DRAFT_661628</name>
</gene>
<proteinExistence type="predicted"/>
<evidence type="ECO:0000313" key="2">
    <source>
        <dbReference type="EMBL" id="TFK89320.1"/>
    </source>
</evidence>
<dbReference type="GO" id="GO:0004672">
    <property type="term" value="F:protein kinase activity"/>
    <property type="evidence" value="ECO:0007669"/>
    <property type="project" value="InterPro"/>
</dbReference>
<protein>
    <recommendedName>
        <fullName evidence="1">Serine-threonine/tyrosine-protein kinase catalytic domain-containing protein</fullName>
    </recommendedName>
</protein>
<dbReference type="EMBL" id="ML211079">
    <property type="protein sequence ID" value="TFK89320.1"/>
    <property type="molecule type" value="Genomic_DNA"/>
</dbReference>
<name>A0A5C3PM58_9APHY</name>
<dbReference type="InterPro" id="IPR011009">
    <property type="entry name" value="Kinase-like_dom_sf"/>
</dbReference>
<reference evidence="2 3" key="1">
    <citation type="journal article" date="2019" name="Nat. Ecol. Evol.">
        <title>Megaphylogeny resolves global patterns of mushroom evolution.</title>
        <authorList>
            <person name="Varga T."/>
            <person name="Krizsan K."/>
            <person name="Foldi C."/>
            <person name="Dima B."/>
            <person name="Sanchez-Garcia M."/>
            <person name="Sanchez-Ramirez S."/>
            <person name="Szollosi G.J."/>
            <person name="Szarkandi J.G."/>
            <person name="Papp V."/>
            <person name="Albert L."/>
            <person name="Andreopoulos W."/>
            <person name="Angelini C."/>
            <person name="Antonin V."/>
            <person name="Barry K.W."/>
            <person name="Bougher N.L."/>
            <person name="Buchanan P."/>
            <person name="Buyck B."/>
            <person name="Bense V."/>
            <person name="Catcheside P."/>
            <person name="Chovatia M."/>
            <person name="Cooper J."/>
            <person name="Damon W."/>
            <person name="Desjardin D."/>
            <person name="Finy P."/>
            <person name="Geml J."/>
            <person name="Haridas S."/>
            <person name="Hughes K."/>
            <person name="Justo A."/>
            <person name="Karasinski D."/>
            <person name="Kautmanova I."/>
            <person name="Kiss B."/>
            <person name="Kocsube S."/>
            <person name="Kotiranta H."/>
            <person name="LaButti K.M."/>
            <person name="Lechner B.E."/>
            <person name="Liimatainen K."/>
            <person name="Lipzen A."/>
            <person name="Lukacs Z."/>
            <person name="Mihaltcheva S."/>
            <person name="Morgado L.N."/>
            <person name="Niskanen T."/>
            <person name="Noordeloos M.E."/>
            <person name="Ohm R.A."/>
            <person name="Ortiz-Santana B."/>
            <person name="Ovrebo C."/>
            <person name="Racz N."/>
            <person name="Riley R."/>
            <person name="Savchenko A."/>
            <person name="Shiryaev A."/>
            <person name="Soop K."/>
            <person name="Spirin V."/>
            <person name="Szebenyi C."/>
            <person name="Tomsovsky M."/>
            <person name="Tulloss R.E."/>
            <person name="Uehling J."/>
            <person name="Grigoriev I.V."/>
            <person name="Vagvolgyi C."/>
            <person name="Papp T."/>
            <person name="Martin F.M."/>
            <person name="Miettinen O."/>
            <person name="Hibbett D.S."/>
            <person name="Nagy L.G."/>
        </authorList>
    </citation>
    <scope>NUCLEOTIDE SEQUENCE [LARGE SCALE GENOMIC DNA]</scope>
    <source>
        <strain evidence="2 3">HHB13444</strain>
    </source>
</reference>
<feature type="domain" description="Serine-threonine/tyrosine-protein kinase catalytic" evidence="1">
    <location>
        <begin position="185"/>
        <end position="237"/>
    </location>
</feature>
<dbReference type="Proteomes" id="UP000308197">
    <property type="component" value="Unassembled WGS sequence"/>
</dbReference>
<sequence length="362" mass="40251">MAALLFPRHHVDAQLASGDGPVPTIRLFLAVSGSPAFPKPDPRSNSGDDNTYTVRILQCLNAKDDKEGEGGDEEADRIRKDGRTSNCRSTKVFLAGLIREIEGTVIETLVVCKVACGQLNFKRLSKEATFYTTSLMELQNKVVPEFFGFYTGTIEDSPIGIALLKYCGKPLSGTGHQFMELSEALRYQIYQAFAMIHRCKVVHNHIAERHVLCDHRGQIWIIDFGLSKKHREVCRLSQSDLKNVPNSDMDCTELENVIVDLDLCFTGDLFGVYVSDPANPPEEKALIEVAKMNGCPDASAAGRAIMFLLSFESWQNRRERLEPKAKELEEYFKYTGLPAEAEELLRSSTAADVQGPLIVTSV</sequence>